<dbReference type="InterPro" id="IPR004398">
    <property type="entry name" value="RNA_MeTrfase_RsmD"/>
</dbReference>
<evidence type="ECO:0000313" key="3">
    <source>
        <dbReference type="EMBL" id="VFU18592.1"/>
    </source>
</evidence>
<dbReference type="PIRSF" id="PIRSF004553">
    <property type="entry name" value="CHP00095"/>
    <property type="match status" value="1"/>
</dbReference>
<gene>
    <name evidence="3" type="primary">rsmD</name>
    <name evidence="3" type="ORF">SCFA_860013</name>
</gene>
<proteinExistence type="predicted"/>
<dbReference type="Pfam" id="PF03602">
    <property type="entry name" value="Cons_hypoth95"/>
    <property type="match status" value="1"/>
</dbReference>
<dbReference type="PANTHER" id="PTHR43542:SF1">
    <property type="entry name" value="METHYLTRANSFERASE"/>
    <property type="match status" value="1"/>
</dbReference>
<protein>
    <submittedName>
        <fullName evidence="3">Ribosomal RNA small subunit methyltransferase D</fullName>
        <ecNumber evidence="3">2.1.1.171</ecNumber>
    </submittedName>
</protein>
<evidence type="ECO:0000256" key="2">
    <source>
        <dbReference type="ARBA" id="ARBA00022679"/>
    </source>
</evidence>
<dbReference type="Gene3D" id="3.40.50.150">
    <property type="entry name" value="Vaccinia Virus protein VP39"/>
    <property type="match status" value="1"/>
</dbReference>
<dbReference type="EMBL" id="CAADRM010000154">
    <property type="protein sequence ID" value="VFU18592.1"/>
    <property type="molecule type" value="Genomic_DNA"/>
</dbReference>
<dbReference type="AlphaFoldDB" id="A0A485M8M9"/>
<evidence type="ECO:0000256" key="1">
    <source>
        <dbReference type="ARBA" id="ARBA00022603"/>
    </source>
</evidence>
<dbReference type="InterPro" id="IPR029063">
    <property type="entry name" value="SAM-dependent_MTases_sf"/>
</dbReference>
<dbReference type="CDD" id="cd02440">
    <property type="entry name" value="AdoMet_MTases"/>
    <property type="match status" value="1"/>
</dbReference>
<dbReference type="EC" id="2.1.1.171" evidence="3"/>
<reference evidence="3" key="1">
    <citation type="submission" date="2019-03" db="EMBL/GenBank/DDBJ databases">
        <authorList>
            <person name="Hao L."/>
        </authorList>
    </citation>
    <scope>NUCLEOTIDE SEQUENCE</scope>
</reference>
<name>A0A485M8M9_9ZZZZ</name>
<dbReference type="PANTHER" id="PTHR43542">
    <property type="entry name" value="METHYLTRANSFERASE"/>
    <property type="match status" value="1"/>
</dbReference>
<dbReference type="NCBIfam" id="TIGR00095">
    <property type="entry name" value="16S rRNA (guanine(966)-N(2))-methyltransferase RsmD"/>
    <property type="match status" value="1"/>
</dbReference>
<keyword evidence="2 3" id="KW-0808">Transferase</keyword>
<accession>A0A485M8M9</accession>
<organism evidence="3">
    <name type="scientific">anaerobic digester metagenome</name>
    <dbReference type="NCBI Taxonomy" id="1263854"/>
    <lineage>
        <taxon>unclassified sequences</taxon>
        <taxon>metagenomes</taxon>
        <taxon>ecological metagenomes</taxon>
    </lineage>
</organism>
<dbReference type="PROSITE" id="PS00092">
    <property type="entry name" value="N6_MTASE"/>
    <property type="match status" value="1"/>
</dbReference>
<dbReference type="SUPFAM" id="SSF53335">
    <property type="entry name" value="S-adenosyl-L-methionine-dependent methyltransferases"/>
    <property type="match status" value="1"/>
</dbReference>
<keyword evidence="1 3" id="KW-0489">Methyltransferase</keyword>
<dbReference type="GO" id="GO:0003676">
    <property type="term" value="F:nucleic acid binding"/>
    <property type="evidence" value="ECO:0007669"/>
    <property type="project" value="InterPro"/>
</dbReference>
<dbReference type="GO" id="GO:0052913">
    <property type="term" value="F:16S rRNA (guanine(966)-N(2))-methyltransferase activity"/>
    <property type="evidence" value="ECO:0007669"/>
    <property type="project" value="UniProtKB-EC"/>
</dbReference>
<dbReference type="InterPro" id="IPR002052">
    <property type="entry name" value="DNA_methylase_N6_adenine_CS"/>
</dbReference>
<sequence length="207" mass="22649">MLTASNPAGHAYRPRVISVDPAFFISYSFLTVSIRVCAGIYRSRRLECPAKGVRPTTDRVKQAIFSTLPVDLDNASVLDLFAGCGSLGIEALSRGAQRVTFVDSSFRSIRAIEKNIDSLKAGEHARIIRSEAGAFVRGCTEEFDVIFMDPPYDKGLASEMAPHVYRLVKSGGVLVVEHSPDEAIPVQPWKTRTYGDTMITYCIKGAS</sequence>